<dbReference type="InterPro" id="IPR013740">
    <property type="entry name" value="Redoxin"/>
</dbReference>
<keyword evidence="2" id="KW-0201">Cytochrome c-type biogenesis</keyword>
<reference evidence="6" key="1">
    <citation type="journal article" date="2019" name="Int. J. Syst. Evol. Microbiol.">
        <title>The Global Catalogue of Microorganisms (GCM) 10K type strain sequencing project: providing services to taxonomists for standard genome sequencing and annotation.</title>
        <authorList>
            <consortium name="The Broad Institute Genomics Platform"/>
            <consortium name="The Broad Institute Genome Sequencing Center for Infectious Disease"/>
            <person name="Wu L."/>
            <person name="Ma J."/>
        </authorList>
    </citation>
    <scope>NUCLEOTIDE SEQUENCE [LARGE SCALE GENOMIC DNA]</scope>
    <source>
        <strain evidence="6">CGMCC 1.12923</strain>
    </source>
</reference>
<comment type="caution">
    <text evidence="5">The sequence shown here is derived from an EMBL/GenBank/DDBJ whole genome shotgun (WGS) entry which is preliminary data.</text>
</comment>
<dbReference type="PROSITE" id="PS00194">
    <property type="entry name" value="THIOREDOXIN_1"/>
    <property type="match status" value="1"/>
</dbReference>
<name>A0ABQ1RR51_9ALTE</name>
<evidence type="ECO:0000256" key="2">
    <source>
        <dbReference type="ARBA" id="ARBA00022748"/>
    </source>
</evidence>
<dbReference type="Pfam" id="PF08534">
    <property type="entry name" value="Redoxin"/>
    <property type="match status" value="1"/>
</dbReference>
<dbReference type="InterPro" id="IPR036249">
    <property type="entry name" value="Thioredoxin-like_sf"/>
</dbReference>
<evidence type="ECO:0000256" key="3">
    <source>
        <dbReference type="ARBA" id="ARBA00023284"/>
    </source>
</evidence>
<proteinExistence type="predicted"/>
<dbReference type="EMBL" id="BMGJ01000022">
    <property type="protein sequence ID" value="GGD78620.1"/>
    <property type="molecule type" value="Genomic_DNA"/>
</dbReference>
<dbReference type="RefSeq" id="WP_180237277.1">
    <property type="nucleotide sequence ID" value="NZ_BMGJ01000022.1"/>
</dbReference>
<evidence type="ECO:0000256" key="1">
    <source>
        <dbReference type="ARBA" id="ARBA00004196"/>
    </source>
</evidence>
<feature type="domain" description="Redoxin" evidence="4">
    <location>
        <begin position="36"/>
        <end position="132"/>
    </location>
</feature>
<dbReference type="SUPFAM" id="SSF52833">
    <property type="entry name" value="Thioredoxin-like"/>
    <property type="match status" value="1"/>
</dbReference>
<comment type="subcellular location">
    <subcellularLocation>
        <location evidence="1">Cell envelope</location>
    </subcellularLocation>
</comment>
<dbReference type="Gene3D" id="3.40.30.10">
    <property type="entry name" value="Glutaredoxin"/>
    <property type="match status" value="1"/>
</dbReference>
<evidence type="ECO:0000313" key="6">
    <source>
        <dbReference type="Proteomes" id="UP000614272"/>
    </source>
</evidence>
<organism evidence="5 6">
    <name type="scientific">Lacimicrobium alkaliphilum</name>
    <dbReference type="NCBI Taxonomy" id="1526571"/>
    <lineage>
        <taxon>Bacteria</taxon>
        <taxon>Pseudomonadati</taxon>
        <taxon>Pseudomonadota</taxon>
        <taxon>Gammaproteobacteria</taxon>
        <taxon>Alteromonadales</taxon>
        <taxon>Alteromonadaceae</taxon>
        <taxon>Lacimicrobium</taxon>
    </lineage>
</organism>
<evidence type="ECO:0000259" key="4">
    <source>
        <dbReference type="Pfam" id="PF08534"/>
    </source>
</evidence>
<keyword evidence="3" id="KW-0676">Redox-active center</keyword>
<keyword evidence="6" id="KW-1185">Reference proteome</keyword>
<protein>
    <recommendedName>
        <fullName evidence="4">Redoxin domain-containing protein</fullName>
    </recommendedName>
</protein>
<dbReference type="CDD" id="cd02966">
    <property type="entry name" value="TlpA_like_family"/>
    <property type="match status" value="1"/>
</dbReference>
<sequence>MKKLIVSLILLLLIATLVTAKYLGFFAPSFSSVAHNPIQRIELTDLSGTSHSFDELEGNETVIYFFTSWCAPCYKTLATLQALSQNHDLKFVLLTVALDDDLDAITRMLEKTAFSGQVWLASEGTMALQKRYFGNERRTVPYVIRLSDNTNISESAYSLNAAEWKSILVDGVSFARAKGL</sequence>
<dbReference type="Proteomes" id="UP000614272">
    <property type="component" value="Unassembled WGS sequence"/>
</dbReference>
<accession>A0ABQ1RR51</accession>
<evidence type="ECO:0000313" key="5">
    <source>
        <dbReference type="EMBL" id="GGD78620.1"/>
    </source>
</evidence>
<gene>
    <name evidence="5" type="ORF">GCM10011357_37020</name>
</gene>
<dbReference type="InterPro" id="IPR017937">
    <property type="entry name" value="Thioredoxin_CS"/>
</dbReference>